<feature type="non-terminal residue" evidence="4">
    <location>
        <position position="1"/>
    </location>
</feature>
<organism evidence="4 5">
    <name type="scientific">Upupa epops</name>
    <name type="common">Eurasian hoopoe</name>
    <dbReference type="NCBI Taxonomy" id="57439"/>
    <lineage>
        <taxon>Eukaryota</taxon>
        <taxon>Metazoa</taxon>
        <taxon>Chordata</taxon>
        <taxon>Craniata</taxon>
        <taxon>Vertebrata</taxon>
        <taxon>Euteleostomi</taxon>
        <taxon>Archelosauria</taxon>
        <taxon>Archosauria</taxon>
        <taxon>Dinosauria</taxon>
        <taxon>Saurischia</taxon>
        <taxon>Theropoda</taxon>
        <taxon>Coelurosauria</taxon>
        <taxon>Aves</taxon>
        <taxon>Neognathae</taxon>
        <taxon>Neoaves</taxon>
        <taxon>Telluraves</taxon>
        <taxon>Coraciimorphae</taxon>
        <taxon>Bucerotiformes</taxon>
        <taxon>Upupidae</taxon>
        <taxon>Upupa</taxon>
    </lineage>
</organism>
<dbReference type="InterPro" id="IPR007110">
    <property type="entry name" value="Ig-like_dom"/>
</dbReference>
<dbReference type="CDD" id="cd00096">
    <property type="entry name" value="Ig"/>
    <property type="match status" value="1"/>
</dbReference>
<keyword evidence="2" id="KW-0472">Membrane</keyword>
<comment type="caution">
    <text evidence="4">The sequence shown here is derived from an EMBL/GenBank/DDBJ whole genome shotgun (WGS) entry which is preliminary data.</text>
</comment>
<dbReference type="Gene3D" id="2.60.40.10">
    <property type="entry name" value="Immunoglobulins"/>
    <property type="match status" value="2"/>
</dbReference>
<keyword evidence="2" id="KW-0812">Transmembrane</keyword>
<dbReference type="PROSITE" id="PS50835">
    <property type="entry name" value="IG_LIKE"/>
    <property type="match status" value="2"/>
</dbReference>
<name>A0A7K6AII8_UPUEP</name>
<dbReference type="InterPro" id="IPR003598">
    <property type="entry name" value="Ig_sub2"/>
</dbReference>
<keyword evidence="2" id="KW-1133">Transmembrane helix</keyword>
<dbReference type="SMART" id="SM00409">
    <property type="entry name" value="IG"/>
    <property type="match status" value="2"/>
</dbReference>
<dbReference type="OrthoDB" id="9932757at2759"/>
<sequence>SELITSTQTVDSQTWRNPSDHLTLGLVESTAGTSLTTEEFKQTTKENMPVTVVKYEVFLRDVSGSSMEKNITLDHATRIELSCRLDKKYSHLKSLQVTWKRGNETIGHISKTENSWSIQLNIVDNSNLGSYSCTLKDKEEISATFHLQVPNIEGKEKPIISYEGDTAVLICKSSSYTPIAWTWYVTNGSEQIAINDTLLPDKYVINRVSANVTHLKILKVTKEDNGVYWCEAAFELGKSMGKLQLKILSLMVPLKPFLAIVVEVVALVTVIFLYEIYSKKKEKCAKNEREFDQIEQLKTEASNGLENSTARQRK</sequence>
<reference evidence="4 5" key="1">
    <citation type="submission" date="2019-09" db="EMBL/GenBank/DDBJ databases">
        <title>Bird 10,000 Genomes (B10K) Project - Family phase.</title>
        <authorList>
            <person name="Zhang G."/>
        </authorList>
    </citation>
    <scope>NUCLEOTIDE SEQUENCE [LARGE SCALE GENOMIC DNA]</scope>
    <source>
        <strain evidence="4">B10K-DU-012-37</strain>
    </source>
</reference>
<dbReference type="FunFam" id="2.60.40.10:FF:001012">
    <property type="entry name" value="Embigin"/>
    <property type="match status" value="1"/>
</dbReference>
<proteinExistence type="predicted"/>
<keyword evidence="5" id="KW-1185">Reference proteome</keyword>
<dbReference type="InterPro" id="IPR003599">
    <property type="entry name" value="Ig_sub"/>
</dbReference>
<dbReference type="GO" id="GO:0007156">
    <property type="term" value="P:homophilic cell adhesion via plasma membrane adhesion molecules"/>
    <property type="evidence" value="ECO:0007669"/>
    <property type="project" value="TreeGrafter"/>
</dbReference>
<dbReference type="InterPro" id="IPR013783">
    <property type="entry name" value="Ig-like_fold"/>
</dbReference>
<feature type="non-terminal residue" evidence="4">
    <location>
        <position position="314"/>
    </location>
</feature>
<evidence type="ECO:0000259" key="3">
    <source>
        <dbReference type="PROSITE" id="PS50835"/>
    </source>
</evidence>
<dbReference type="AlphaFoldDB" id="A0A7K6AII8"/>
<evidence type="ECO:0000256" key="2">
    <source>
        <dbReference type="SAM" id="Phobius"/>
    </source>
</evidence>
<dbReference type="SMART" id="SM00408">
    <property type="entry name" value="IGc2"/>
    <property type="match status" value="1"/>
</dbReference>
<dbReference type="EMBL" id="VZRI01001652">
    <property type="protein sequence ID" value="NWU89843.1"/>
    <property type="molecule type" value="Genomic_DNA"/>
</dbReference>
<dbReference type="Pfam" id="PF13927">
    <property type="entry name" value="Ig_3"/>
    <property type="match status" value="1"/>
</dbReference>
<evidence type="ECO:0000313" key="5">
    <source>
        <dbReference type="Proteomes" id="UP000544127"/>
    </source>
</evidence>
<feature type="domain" description="Ig-like" evidence="3">
    <location>
        <begin position="49"/>
        <end position="144"/>
    </location>
</feature>
<gene>
    <name evidence="4" type="primary">Emb</name>
    <name evidence="4" type="ORF">UPUEPO_R05726</name>
</gene>
<evidence type="ECO:0000313" key="4">
    <source>
        <dbReference type="EMBL" id="NWU89843.1"/>
    </source>
</evidence>
<dbReference type="PANTHER" id="PTHR10075">
    <property type="entry name" value="BASIGIN RELATED"/>
    <property type="match status" value="1"/>
</dbReference>
<dbReference type="GO" id="GO:0007411">
    <property type="term" value="P:axon guidance"/>
    <property type="evidence" value="ECO:0007669"/>
    <property type="project" value="TreeGrafter"/>
</dbReference>
<feature type="domain" description="Ig-like" evidence="3">
    <location>
        <begin position="150"/>
        <end position="249"/>
    </location>
</feature>
<dbReference type="Proteomes" id="UP000544127">
    <property type="component" value="Unassembled WGS sequence"/>
</dbReference>
<dbReference type="InterPro" id="IPR013270">
    <property type="entry name" value="CD47_Vset"/>
</dbReference>
<feature type="transmembrane region" description="Helical" evidence="2">
    <location>
        <begin position="257"/>
        <end position="277"/>
    </location>
</feature>
<accession>A0A7K6AII8</accession>
<dbReference type="GO" id="GO:0098632">
    <property type="term" value="F:cell-cell adhesion mediator activity"/>
    <property type="evidence" value="ECO:0007669"/>
    <property type="project" value="TreeGrafter"/>
</dbReference>
<dbReference type="GO" id="GO:0030424">
    <property type="term" value="C:axon"/>
    <property type="evidence" value="ECO:0007669"/>
    <property type="project" value="TreeGrafter"/>
</dbReference>
<dbReference type="SUPFAM" id="SSF48726">
    <property type="entry name" value="Immunoglobulin"/>
    <property type="match status" value="2"/>
</dbReference>
<dbReference type="PANTHER" id="PTHR10075:SF4">
    <property type="entry name" value="EMBIGIN"/>
    <property type="match status" value="1"/>
</dbReference>
<dbReference type="GO" id="GO:0070593">
    <property type="term" value="P:dendrite self-avoidance"/>
    <property type="evidence" value="ECO:0007669"/>
    <property type="project" value="TreeGrafter"/>
</dbReference>
<dbReference type="InterPro" id="IPR036179">
    <property type="entry name" value="Ig-like_dom_sf"/>
</dbReference>
<dbReference type="GO" id="GO:0005886">
    <property type="term" value="C:plasma membrane"/>
    <property type="evidence" value="ECO:0007669"/>
    <property type="project" value="TreeGrafter"/>
</dbReference>
<keyword evidence="1" id="KW-0393">Immunoglobulin domain</keyword>
<protein>
    <submittedName>
        <fullName evidence="4">EMB protein</fullName>
    </submittedName>
</protein>
<dbReference type="Pfam" id="PF08204">
    <property type="entry name" value="V-set_CD47"/>
    <property type="match status" value="1"/>
</dbReference>
<evidence type="ECO:0000256" key="1">
    <source>
        <dbReference type="ARBA" id="ARBA00023319"/>
    </source>
</evidence>